<gene>
    <name evidence="1" type="ORF">Ccrd_001151</name>
</gene>
<organism evidence="1 2">
    <name type="scientific">Cynara cardunculus var. scolymus</name>
    <name type="common">Globe artichoke</name>
    <name type="synonym">Cynara scolymus</name>
    <dbReference type="NCBI Taxonomy" id="59895"/>
    <lineage>
        <taxon>Eukaryota</taxon>
        <taxon>Viridiplantae</taxon>
        <taxon>Streptophyta</taxon>
        <taxon>Embryophyta</taxon>
        <taxon>Tracheophyta</taxon>
        <taxon>Spermatophyta</taxon>
        <taxon>Magnoliopsida</taxon>
        <taxon>eudicotyledons</taxon>
        <taxon>Gunneridae</taxon>
        <taxon>Pentapetalae</taxon>
        <taxon>asterids</taxon>
        <taxon>campanulids</taxon>
        <taxon>Asterales</taxon>
        <taxon>Asteraceae</taxon>
        <taxon>Carduoideae</taxon>
        <taxon>Cardueae</taxon>
        <taxon>Carduinae</taxon>
        <taxon>Cynara</taxon>
    </lineage>
</organism>
<dbReference type="EMBL" id="LEKV01004210">
    <property type="protein sequence ID" value="KVH96758.1"/>
    <property type="molecule type" value="Genomic_DNA"/>
</dbReference>
<dbReference type="Proteomes" id="UP000243975">
    <property type="component" value="Unassembled WGS sequence"/>
</dbReference>
<proteinExistence type="predicted"/>
<comment type="caution">
    <text evidence="1">The sequence shown here is derived from an EMBL/GenBank/DDBJ whole genome shotgun (WGS) entry which is preliminary data.</text>
</comment>
<dbReference type="AlphaFoldDB" id="A0A103XTS7"/>
<name>A0A103XTS7_CYNCS</name>
<dbReference type="Gramene" id="KVH96758">
    <property type="protein sequence ID" value="KVH96758"/>
    <property type="gene ID" value="Ccrd_001151"/>
</dbReference>
<evidence type="ECO:0000313" key="2">
    <source>
        <dbReference type="Proteomes" id="UP000243975"/>
    </source>
</evidence>
<accession>A0A103XTS7</accession>
<protein>
    <submittedName>
        <fullName evidence="1">Uncharacterized protein</fullName>
    </submittedName>
</protein>
<sequence length="110" mass="12664">MKISFNLKFICKLLKIPSRVCTKQVTTSTVEKQLRTEQHLLEIQKTKESKMSFQDVNSIHRPNILAFVQTEQAHILQKRAQQNHELQPKNTSFGQYFGGLGGFETGLPNY</sequence>
<evidence type="ECO:0000313" key="1">
    <source>
        <dbReference type="EMBL" id="KVH96758.1"/>
    </source>
</evidence>
<reference evidence="1 2" key="1">
    <citation type="journal article" date="2016" name="Sci. Rep.">
        <title>The genome sequence of the outbreeding globe artichoke constructed de novo incorporating a phase-aware low-pass sequencing strategy of F1 progeny.</title>
        <authorList>
            <person name="Scaglione D."/>
            <person name="Reyes-Chin-Wo S."/>
            <person name="Acquadro A."/>
            <person name="Froenicke L."/>
            <person name="Portis E."/>
            <person name="Beitel C."/>
            <person name="Tirone M."/>
            <person name="Mauro R."/>
            <person name="Lo Monaco A."/>
            <person name="Mauromicale G."/>
            <person name="Faccioli P."/>
            <person name="Cattivelli L."/>
            <person name="Rieseberg L."/>
            <person name="Michelmore R."/>
            <person name="Lanteri S."/>
        </authorList>
    </citation>
    <scope>NUCLEOTIDE SEQUENCE [LARGE SCALE GENOMIC DNA]</scope>
    <source>
        <strain evidence="1">2C</strain>
    </source>
</reference>
<keyword evidence="2" id="KW-1185">Reference proteome</keyword>
<dbReference type="OMA" id="QTEQAHI"/>